<protein>
    <submittedName>
        <fullName evidence="1">Uncharacterized protein</fullName>
    </submittedName>
</protein>
<dbReference type="PATRIC" id="fig|866895.3.peg.1736"/>
<dbReference type="Gene3D" id="3.30.70.120">
    <property type="match status" value="1"/>
</dbReference>
<dbReference type="SUPFAM" id="SSF102705">
    <property type="entry name" value="NIF3 (NGG1p interacting factor 3)-like"/>
    <property type="match status" value="1"/>
</dbReference>
<accession>I0JLP9</accession>
<proteinExistence type="predicted"/>
<dbReference type="PANTHER" id="PTHR41774:SF1">
    <property type="entry name" value="NGG1P INTERACTING FACTOR NIF3"/>
    <property type="match status" value="1"/>
</dbReference>
<dbReference type="eggNOG" id="COG3323">
    <property type="taxonomic scope" value="Bacteria"/>
</dbReference>
<sequence>MQLKPIYRIRTFVVPEYLEKVIKGVLKIDDLEYGHYKHVVWHSNDGVEQFVPSETSVPTEGNIGETTKVTSVRVEFSIPRDEKLLRNIIEHGIYPNHPWDEPVVQVTEEVEARKHDSFSTEPSRMGG</sequence>
<dbReference type="InterPro" id="IPR036069">
    <property type="entry name" value="DUF34/NIF3_sf"/>
</dbReference>
<dbReference type="Proteomes" id="UP000007397">
    <property type="component" value="Chromosome"/>
</dbReference>
<dbReference type="InterPro" id="IPR015867">
    <property type="entry name" value="N-reg_PII/ATP_PRibTrfase_C"/>
</dbReference>
<name>I0JLP9_HALH3</name>
<keyword evidence="2" id="KW-1185">Reference proteome</keyword>
<dbReference type="AlphaFoldDB" id="I0JLP9"/>
<evidence type="ECO:0000313" key="1">
    <source>
        <dbReference type="EMBL" id="CCG45069.1"/>
    </source>
</evidence>
<evidence type="ECO:0000313" key="2">
    <source>
        <dbReference type="Proteomes" id="UP000007397"/>
    </source>
</evidence>
<organism evidence="1 2">
    <name type="scientific">Halobacillus halophilus (strain ATCC 35676 / DSM 2266 / JCM 20832 / KCTC 3685 / LMG 17431 / NBRC 102448 / NCIMB 2269)</name>
    <name type="common">Sporosarcina halophila</name>
    <dbReference type="NCBI Taxonomy" id="866895"/>
    <lineage>
        <taxon>Bacteria</taxon>
        <taxon>Bacillati</taxon>
        <taxon>Bacillota</taxon>
        <taxon>Bacilli</taxon>
        <taxon>Bacillales</taxon>
        <taxon>Bacillaceae</taxon>
        <taxon>Halobacillus</taxon>
    </lineage>
</organism>
<dbReference type="EMBL" id="HE717023">
    <property type="protein sequence ID" value="CCG45069.1"/>
    <property type="molecule type" value="Genomic_DNA"/>
</dbReference>
<dbReference type="KEGG" id="hhd:HBHAL_2720"/>
<gene>
    <name evidence="1" type="ordered locus">HBHAL_2720</name>
</gene>
<dbReference type="RefSeq" id="WP_014642963.1">
    <property type="nucleotide sequence ID" value="NC_017668.1"/>
</dbReference>
<dbReference type="PANTHER" id="PTHR41774">
    <property type="match status" value="1"/>
</dbReference>
<reference evidence="1 2" key="1">
    <citation type="journal article" date="2013" name="Environ. Microbiol.">
        <title>Chloride and organic osmolytes: a hybrid strategy to cope with elevated salinities by the moderately halophilic, chloride-dependent bacterium Halobacillus halophilus.</title>
        <authorList>
            <person name="Saum S.H."/>
            <person name="Pfeiffer F."/>
            <person name="Palm P."/>
            <person name="Rampp M."/>
            <person name="Schuster S.C."/>
            <person name="Muller V."/>
            <person name="Oesterhelt D."/>
        </authorList>
    </citation>
    <scope>NUCLEOTIDE SEQUENCE [LARGE SCALE GENOMIC DNA]</scope>
    <source>
        <strain evidence="2">ATCC 35676 / DSM 2266 / JCM 20832 / KCTC 3685 / LMG 17431 / NBRC 102448 / NCIMB 2269</strain>
    </source>
</reference>
<dbReference type="HOGENOM" id="CLU_1967472_0_0_9"/>